<dbReference type="InterPro" id="IPR008271">
    <property type="entry name" value="Ser/Thr_kinase_AS"/>
</dbReference>
<evidence type="ECO:0000259" key="12">
    <source>
        <dbReference type="PROSITE" id="PS50011"/>
    </source>
</evidence>
<evidence type="ECO:0000256" key="2">
    <source>
        <dbReference type="ARBA" id="ARBA00012442"/>
    </source>
</evidence>
<accession>R7T858</accession>
<reference evidence="13 15" key="2">
    <citation type="journal article" date="2013" name="Nature">
        <title>Insights into bilaterian evolution from three spiralian genomes.</title>
        <authorList>
            <person name="Simakov O."/>
            <person name="Marletaz F."/>
            <person name="Cho S.J."/>
            <person name="Edsinger-Gonzales E."/>
            <person name="Havlak P."/>
            <person name="Hellsten U."/>
            <person name="Kuo D.H."/>
            <person name="Larsson T."/>
            <person name="Lv J."/>
            <person name="Arendt D."/>
            <person name="Savage R."/>
            <person name="Osoegawa K."/>
            <person name="de Jong P."/>
            <person name="Grimwood J."/>
            <person name="Chapman J.A."/>
            <person name="Shapiro H."/>
            <person name="Aerts A."/>
            <person name="Otillar R.P."/>
            <person name="Terry A.Y."/>
            <person name="Boore J.L."/>
            <person name="Grigoriev I.V."/>
            <person name="Lindberg D.R."/>
            <person name="Seaver E.C."/>
            <person name="Weisblat D.A."/>
            <person name="Putnam N.H."/>
            <person name="Rokhsar D.S."/>
        </authorList>
    </citation>
    <scope>NUCLEOTIDE SEQUENCE</scope>
    <source>
        <strain evidence="13 15">I ESC-2004</strain>
    </source>
</reference>
<comment type="subcellular location">
    <subcellularLocation>
        <location evidence="1">Cytoplasm</location>
    </subcellularLocation>
</comment>
<dbReference type="InterPro" id="IPR000719">
    <property type="entry name" value="Prot_kinase_dom"/>
</dbReference>
<dbReference type="PANTHER" id="PTHR22969:SF15">
    <property type="entry name" value="FI05319P"/>
    <property type="match status" value="1"/>
</dbReference>
<dbReference type="InterPro" id="IPR011009">
    <property type="entry name" value="Kinase-like_dom_sf"/>
</dbReference>
<dbReference type="HOGENOM" id="CLU_375635_0_0_1"/>
<dbReference type="Gene3D" id="3.30.200.20">
    <property type="entry name" value="Phosphorylase Kinase, domain 1"/>
    <property type="match status" value="1"/>
</dbReference>
<dbReference type="InterPro" id="IPR017441">
    <property type="entry name" value="Protein_kinase_ATP_BS"/>
</dbReference>
<dbReference type="SUPFAM" id="SSF56112">
    <property type="entry name" value="Protein kinase-like (PK-like)"/>
    <property type="match status" value="1"/>
</dbReference>
<dbReference type="Pfam" id="PF00069">
    <property type="entry name" value="Pkinase"/>
    <property type="match status" value="1"/>
</dbReference>
<organism evidence="13">
    <name type="scientific">Capitella teleta</name>
    <name type="common">Polychaete worm</name>
    <dbReference type="NCBI Taxonomy" id="283909"/>
    <lineage>
        <taxon>Eukaryota</taxon>
        <taxon>Metazoa</taxon>
        <taxon>Spiralia</taxon>
        <taxon>Lophotrochozoa</taxon>
        <taxon>Annelida</taxon>
        <taxon>Polychaeta</taxon>
        <taxon>Sedentaria</taxon>
        <taxon>Scolecida</taxon>
        <taxon>Capitellidae</taxon>
        <taxon>Capitella</taxon>
    </lineage>
</organism>
<dbReference type="PROSITE" id="PS00108">
    <property type="entry name" value="PROTEIN_KINASE_ST"/>
    <property type="match status" value="1"/>
</dbReference>
<dbReference type="Gene3D" id="1.10.510.10">
    <property type="entry name" value="Transferase(Phosphotransferase) domain 1"/>
    <property type="match status" value="1"/>
</dbReference>
<evidence type="ECO:0000256" key="5">
    <source>
        <dbReference type="ARBA" id="ARBA00022679"/>
    </source>
</evidence>
<reference evidence="15" key="1">
    <citation type="submission" date="2012-12" db="EMBL/GenBank/DDBJ databases">
        <authorList>
            <person name="Hellsten U."/>
            <person name="Grimwood J."/>
            <person name="Chapman J.A."/>
            <person name="Shapiro H."/>
            <person name="Aerts A."/>
            <person name="Otillar R.P."/>
            <person name="Terry A.Y."/>
            <person name="Boore J.L."/>
            <person name="Simakov O."/>
            <person name="Marletaz F."/>
            <person name="Cho S.-J."/>
            <person name="Edsinger-Gonzales E."/>
            <person name="Havlak P."/>
            <person name="Kuo D.-H."/>
            <person name="Larsson T."/>
            <person name="Lv J."/>
            <person name="Arendt D."/>
            <person name="Savage R."/>
            <person name="Osoegawa K."/>
            <person name="de Jong P."/>
            <person name="Lindberg D.R."/>
            <person name="Seaver E.C."/>
            <person name="Weisblat D.A."/>
            <person name="Putnam N.H."/>
            <person name="Grigoriev I.V."/>
            <person name="Rokhsar D.S."/>
        </authorList>
    </citation>
    <scope>NUCLEOTIDE SEQUENCE</scope>
    <source>
        <strain evidence="15">I ESC-2004</strain>
    </source>
</reference>
<evidence type="ECO:0000256" key="10">
    <source>
        <dbReference type="PROSITE-ProRule" id="PRU10141"/>
    </source>
</evidence>
<dbReference type="EMBL" id="KB311176">
    <property type="protein sequence ID" value="ELT89790.1"/>
    <property type="molecule type" value="Genomic_DNA"/>
</dbReference>
<feature type="binding site" evidence="10">
    <location>
        <position position="143"/>
    </location>
    <ligand>
        <name>ATP</name>
        <dbReference type="ChEBI" id="CHEBI:30616"/>
    </ligand>
</feature>
<dbReference type="OMA" id="HECKRRI"/>
<feature type="compositionally biased region" description="Polar residues" evidence="11">
    <location>
        <begin position="1"/>
        <end position="10"/>
    </location>
</feature>
<evidence type="ECO:0000313" key="15">
    <source>
        <dbReference type="Proteomes" id="UP000014760"/>
    </source>
</evidence>
<feature type="domain" description="Protein kinase" evidence="12">
    <location>
        <begin position="114"/>
        <end position="442"/>
    </location>
</feature>
<keyword evidence="6 10" id="KW-0547">Nucleotide-binding</keyword>
<keyword evidence="5" id="KW-0808">Transferase</keyword>
<proteinExistence type="predicted"/>
<keyword evidence="7" id="KW-0418">Kinase</keyword>
<comment type="catalytic activity">
    <reaction evidence="9">
        <text>L-seryl-[I-kappa-B protein] + ATP = O-phospho-L-seryl-[I-kappa-B protein] + ADP + H(+)</text>
        <dbReference type="Rhea" id="RHEA:19073"/>
        <dbReference type="Rhea" id="RHEA-COMP:13698"/>
        <dbReference type="Rhea" id="RHEA-COMP:13699"/>
        <dbReference type="ChEBI" id="CHEBI:15378"/>
        <dbReference type="ChEBI" id="CHEBI:29999"/>
        <dbReference type="ChEBI" id="CHEBI:30616"/>
        <dbReference type="ChEBI" id="CHEBI:83421"/>
        <dbReference type="ChEBI" id="CHEBI:456216"/>
        <dbReference type="EC" id="2.7.11.10"/>
    </reaction>
</comment>
<evidence type="ECO:0000256" key="11">
    <source>
        <dbReference type="SAM" id="MobiDB-lite"/>
    </source>
</evidence>
<dbReference type="GO" id="GO:0005524">
    <property type="term" value="F:ATP binding"/>
    <property type="evidence" value="ECO:0007669"/>
    <property type="project" value="UniProtKB-UniRule"/>
</dbReference>
<protein>
    <recommendedName>
        <fullName evidence="2">IkappaB kinase</fullName>
        <ecNumber evidence="2">2.7.11.10</ecNumber>
    </recommendedName>
</protein>
<dbReference type="GO" id="GO:0008384">
    <property type="term" value="F:IkappaB kinase activity"/>
    <property type="evidence" value="ECO:0007669"/>
    <property type="project" value="UniProtKB-EC"/>
</dbReference>
<evidence type="ECO:0000256" key="8">
    <source>
        <dbReference type="ARBA" id="ARBA00022840"/>
    </source>
</evidence>
<evidence type="ECO:0000313" key="13">
    <source>
        <dbReference type="EMBL" id="ELT89790.1"/>
    </source>
</evidence>
<keyword evidence="3" id="KW-0963">Cytoplasm</keyword>
<dbReference type="PANTHER" id="PTHR22969">
    <property type="entry name" value="IKB KINASE"/>
    <property type="match status" value="1"/>
</dbReference>
<evidence type="ECO:0000256" key="9">
    <source>
        <dbReference type="ARBA" id="ARBA00048789"/>
    </source>
</evidence>
<dbReference type="PROSITE" id="PS50011">
    <property type="entry name" value="PROTEIN_KINASE_DOM"/>
    <property type="match status" value="1"/>
</dbReference>
<reference evidence="14" key="3">
    <citation type="submission" date="2015-06" db="UniProtKB">
        <authorList>
            <consortium name="EnsemblMetazoa"/>
        </authorList>
    </citation>
    <scope>IDENTIFICATION</scope>
</reference>
<dbReference type="EnsemblMetazoa" id="CapteT191630">
    <property type="protein sequence ID" value="CapteP191630"/>
    <property type="gene ID" value="CapteG191630"/>
</dbReference>
<dbReference type="EMBL" id="AMQN01014686">
    <property type="status" value="NOT_ANNOTATED_CDS"/>
    <property type="molecule type" value="Genomic_DNA"/>
</dbReference>
<dbReference type="Proteomes" id="UP000014760">
    <property type="component" value="Unassembled WGS sequence"/>
</dbReference>
<keyword evidence="4" id="KW-0723">Serine/threonine-protein kinase</keyword>
<dbReference type="OrthoDB" id="28255at2759"/>
<dbReference type="InterPro" id="IPR051180">
    <property type="entry name" value="IKK"/>
</dbReference>
<name>R7T858_CAPTE</name>
<dbReference type="AlphaFoldDB" id="R7T858"/>
<dbReference type="STRING" id="283909.R7T858"/>
<gene>
    <name evidence="13" type="ORF">CAPTEDRAFT_191630</name>
</gene>
<evidence type="ECO:0000256" key="7">
    <source>
        <dbReference type="ARBA" id="ARBA00022777"/>
    </source>
</evidence>
<keyword evidence="15" id="KW-1185">Reference proteome</keyword>
<dbReference type="EC" id="2.7.11.10" evidence="2"/>
<sequence length="739" mass="85618">MAANGQNCDNGETPKGQRSLGHRNLNPAEFDNILESDETNTETLFFQNGGACHGDSRLEVGRQFPRDHEDVLSLGYFEQYDRYTADEDDTPRPTPPPFRLTNGNAAHVTDKYMLYEHEFLGRGATSEVHLGRNRNTGEHVAVKVMKEKFAPHTERETKLLKTLKHENIVKLKAVEKFYFYPKDKLSRTWLILEWSKIGSVDTLLSLPQNKFGLCEEDLLAFLNNMARQDNFRQDSFKNKTTNKVVRTQESAEVCTYPSLVDALLFLNQNKVVHGDIKPKNILVYLKDWRHEFKLADFGISQYDAGSMQKTEGTPEYMHPKVLQRQHAVDSATDLWSFAITLLHCCNGKLPFQVKGGRTNLALFTDLILLKPKEAIGGYIGNSGVKKYEFELSTSCRLLSRYLRTQFTSLVQNLLQVDISTIPKIEDVRNEVNLIKERQRVYFFNTRSLDFILCDVPTSAPSNRPTYSQVDSIFLEKVFDELRSNIGTTNDFRVVFLSMNLVQESELSSQLTKWVLQRTTLDNPVLIFATRLTTEEDFALQCESPDVSLFNRESLEADYQLACDCLAFLYVMQNRLKLYRQRVHVTRNVLEKTRDLLLRENALQNGLFRYDDIENIFDEIYSYEIRFGDMPAMECAIEQMKEVHNVMKSDRKQEIIRDEDSLQEHEYTRNQIKEILQKSHEMFTDNVSEFKKLAHKTKRWLKMFYNSWMKNASSEKSVLIESAENHHGNQKVARVKTAHV</sequence>
<evidence type="ECO:0000256" key="6">
    <source>
        <dbReference type="ARBA" id="ARBA00022741"/>
    </source>
</evidence>
<feature type="region of interest" description="Disordered" evidence="11">
    <location>
        <begin position="1"/>
        <end position="24"/>
    </location>
</feature>
<evidence type="ECO:0000256" key="4">
    <source>
        <dbReference type="ARBA" id="ARBA00022527"/>
    </source>
</evidence>
<dbReference type="SMART" id="SM00220">
    <property type="entry name" value="S_TKc"/>
    <property type="match status" value="1"/>
</dbReference>
<evidence type="ECO:0000313" key="14">
    <source>
        <dbReference type="EnsemblMetazoa" id="CapteP191630"/>
    </source>
</evidence>
<keyword evidence="8 10" id="KW-0067">ATP-binding</keyword>
<dbReference type="PROSITE" id="PS00107">
    <property type="entry name" value="PROTEIN_KINASE_ATP"/>
    <property type="match status" value="1"/>
</dbReference>
<evidence type="ECO:0000256" key="3">
    <source>
        <dbReference type="ARBA" id="ARBA00022490"/>
    </source>
</evidence>
<evidence type="ECO:0000256" key="1">
    <source>
        <dbReference type="ARBA" id="ARBA00004496"/>
    </source>
</evidence>
<dbReference type="GO" id="GO:0005737">
    <property type="term" value="C:cytoplasm"/>
    <property type="evidence" value="ECO:0007669"/>
    <property type="project" value="UniProtKB-SubCell"/>
</dbReference>